<dbReference type="Pfam" id="PF02696">
    <property type="entry name" value="SelO"/>
    <property type="match status" value="1"/>
</dbReference>
<keyword evidence="6" id="KW-0547">Nucleotide-binding</keyword>
<accession>A0A3B0ZCD1</accession>
<dbReference type="EMBL" id="UOFQ01000126">
    <property type="protein sequence ID" value="VAW89221.1"/>
    <property type="molecule type" value="Genomic_DNA"/>
</dbReference>
<evidence type="ECO:0000256" key="6">
    <source>
        <dbReference type="ARBA" id="ARBA00022741"/>
    </source>
</evidence>
<comment type="similarity">
    <text evidence="2">Belongs to the SELO family.</text>
</comment>
<keyword evidence="5" id="KW-0479">Metal-binding</keyword>
<evidence type="ECO:0000256" key="7">
    <source>
        <dbReference type="ARBA" id="ARBA00022840"/>
    </source>
</evidence>
<protein>
    <submittedName>
        <fullName evidence="9">UPF0061 protein YdiU</fullName>
    </submittedName>
</protein>
<evidence type="ECO:0000256" key="3">
    <source>
        <dbReference type="ARBA" id="ARBA00022679"/>
    </source>
</evidence>
<organism evidence="9">
    <name type="scientific">hydrothermal vent metagenome</name>
    <dbReference type="NCBI Taxonomy" id="652676"/>
    <lineage>
        <taxon>unclassified sequences</taxon>
        <taxon>metagenomes</taxon>
        <taxon>ecological metagenomes</taxon>
    </lineage>
</organism>
<proteinExistence type="inferred from homology"/>
<name>A0A3B0ZCD1_9ZZZZ</name>
<dbReference type="GO" id="GO:0070733">
    <property type="term" value="F:AMPylase activity"/>
    <property type="evidence" value="ECO:0007669"/>
    <property type="project" value="TreeGrafter"/>
</dbReference>
<keyword evidence="7" id="KW-0067">ATP-binding</keyword>
<dbReference type="PANTHER" id="PTHR32057">
    <property type="entry name" value="PROTEIN ADENYLYLTRANSFERASE SELO, MITOCHONDRIAL"/>
    <property type="match status" value="1"/>
</dbReference>
<dbReference type="PANTHER" id="PTHR32057:SF14">
    <property type="entry name" value="PROTEIN ADENYLYLTRANSFERASE SELO, MITOCHONDRIAL"/>
    <property type="match status" value="1"/>
</dbReference>
<evidence type="ECO:0000256" key="2">
    <source>
        <dbReference type="ARBA" id="ARBA00009747"/>
    </source>
</evidence>
<gene>
    <name evidence="9" type="ORF">MNBD_GAMMA17-474</name>
</gene>
<dbReference type="NCBIfam" id="NF000658">
    <property type="entry name" value="PRK00029.1"/>
    <property type="match status" value="1"/>
</dbReference>
<reference evidence="9" key="1">
    <citation type="submission" date="2018-06" db="EMBL/GenBank/DDBJ databases">
        <authorList>
            <person name="Zhirakovskaya E."/>
        </authorList>
    </citation>
    <scope>NUCLEOTIDE SEQUENCE</scope>
</reference>
<dbReference type="GO" id="GO:0005524">
    <property type="term" value="F:ATP binding"/>
    <property type="evidence" value="ECO:0007669"/>
    <property type="project" value="UniProtKB-KW"/>
</dbReference>
<evidence type="ECO:0000313" key="9">
    <source>
        <dbReference type="EMBL" id="VAW89221.1"/>
    </source>
</evidence>
<dbReference type="InterPro" id="IPR003846">
    <property type="entry name" value="SelO"/>
</dbReference>
<dbReference type="HAMAP" id="MF_00692">
    <property type="entry name" value="SelO"/>
    <property type="match status" value="1"/>
</dbReference>
<comment type="cofactor">
    <cofactor evidence="1">
        <name>Mg(2+)</name>
        <dbReference type="ChEBI" id="CHEBI:18420"/>
    </cofactor>
</comment>
<keyword evidence="4" id="KW-0548">Nucleotidyltransferase</keyword>
<evidence type="ECO:0000256" key="8">
    <source>
        <dbReference type="ARBA" id="ARBA00022842"/>
    </source>
</evidence>
<evidence type="ECO:0000256" key="1">
    <source>
        <dbReference type="ARBA" id="ARBA00001946"/>
    </source>
</evidence>
<sequence length="504" mass="57213">MHSILKPGHSRVASLESLAFENRYAKLPAPFFHGVSPTPLKGAHLASFNAELGALFGLTIEDASQQGFVDYFSGARDIPGAEPLAMVYAGHQFGHFVPQLGDGRAMLLGQVRDDHGVLWDMHLKGSGPTRFSRGSDGRAVLRSSIREYLCSEAMFGLGIPTTRALCLISSSESVVRERIEPGAMLVRMAQSHVRFGSLEYFYHRGDHGNLRKLGEYLLQQEFAHLRDEEEPYLALFDEVIRRTAKLVAQWQGVGFCHGVMNSDNMSILGLTLDYGPFAFMDTFEHDYICNHSDHQGRYAYHRQPEMAHFNLACLATALLPLVNDNSEIAITLVRERLANYWTYFNDAHLEIVRAKLGFLQQESADLELWNELLLLMEGEVDFTLFFRQLGALPLSSPTYHPLRSEFIDLPRFDLWMYEYRQRLQREHSCDTSRRQSMNSINPKYILRNYMAEAAIRAAEDDGDYSEIDRLLILLRTPFSEQPESQQYAQPAPAWAQSIQLSCSS</sequence>
<dbReference type="GO" id="GO:0046872">
    <property type="term" value="F:metal ion binding"/>
    <property type="evidence" value="ECO:0007669"/>
    <property type="project" value="UniProtKB-KW"/>
</dbReference>
<dbReference type="AlphaFoldDB" id="A0A3B0ZCD1"/>
<evidence type="ECO:0000256" key="4">
    <source>
        <dbReference type="ARBA" id="ARBA00022695"/>
    </source>
</evidence>
<keyword evidence="3" id="KW-0808">Transferase</keyword>
<keyword evidence="8" id="KW-0460">Magnesium</keyword>
<evidence type="ECO:0000256" key="5">
    <source>
        <dbReference type="ARBA" id="ARBA00022723"/>
    </source>
</evidence>